<organism evidence="1 2">
    <name type="scientific">Vigna mungo</name>
    <name type="common">Black gram</name>
    <name type="synonym">Phaseolus mungo</name>
    <dbReference type="NCBI Taxonomy" id="3915"/>
    <lineage>
        <taxon>Eukaryota</taxon>
        <taxon>Viridiplantae</taxon>
        <taxon>Streptophyta</taxon>
        <taxon>Embryophyta</taxon>
        <taxon>Tracheophyta</taxon>
        <taxon>Spermatophyta</taxon>
        <taxon>Magnoliopsida</taxon>
        <taxon>eudicotyledons</taxon>
        <taxon>Gunneridae</taxon>
        <taxon>Pentapetalae</taxon>
        <taxon>rosids</taxon>
        <taxon>fabids</taxon>
        <taxon>Fabales</taxon>
        <taxon>Fabaceae</taxon>
        <taxon>Papilionoideae</taxon>
        <taxon>50 kb inversion clade</taxon>
        <taxon>NPAAA clade</taxon>
        <taxon>indigoferoid/millettioid clade</taxon>
        <taxon>Phaseoleae</taxon>
        <taxon>Vigna</taxon>
    </lineage>
</organism>
<proteinExistence type="predicted"/>
<gene>
    <name evidence="1" type="ORF">V8G54_033144</name>
</gene>
<evidence type="ECO:0000313" key="2">
    <source>
        <dbReference type="Proteomes" id="UP001374535"/>
    </source>
</evidence>
<dbReference type="AlphaFoldDB" id="A0AAQ3MNE8"/>
<sequence length="111" mass="13253">MYFINTTKRWSISWFYSFELTCHGVIVAQIWPLQLLQKQERTVKTTDWIFTRKYAKRLHGVKLKFKEKENGKTTINTLTVRPLLIKAFTNTSFESTSNFFCSSPYKRHTYS</sequence>
<dbReference type="EMBL" id="CP144691">
    <property type="protein sequence ID" value="WVY94056.1"/>
    <property type="molecule type" value="Genomic_DNA"/>
</dbReference>
<protein>
    <submittedName>
        <fullName evidence="1">Uncharacterized protein</fullName>
    </submittedName>
</protein>
<accession>A0AAQ3MNE8</accession>
<dbReference type="Proteomes" id="UP001374535">
    <property type="component" value="Chromosome 10"/>
</dbReference>
<name>A0AAQ3MNE8_VIGMU</name>
<keyword evidence="2" id="KW-1185">Reference proteome</keyword>
<evidence type="ECO:0000313" key="1">
    <source>
        <dbReference type="EMBL" id="WVY94056.1"/>
    </source>
</evidence>
<reference evidence="1 2" key="1">
    <citation type="journal article" date="2023" name="Life. Sci Alliance">
        <title>Evolutionary insights into 3D genome organization and epigenetic landscape of Vigna mungo.</title>
        <authorList>
            <person name="Junaid A."/>
            <person name="Singh B."/>
            <person name="Bhatia S."/>
        </authorList>
    </citation>
    <scope>NUCLEOTIDE SEQUENCE [LARGE SCALE GENOMIC DNA]</scope>
    <source>
        <strain evidence="1">Urdbean</strain>
    </source>
</reference>